<protein>
    <submittedName>
        <fullName evidence="14">SDR family NAD(P)-dependent oxidoreductase</fullName>
    </submittedName>
</protein>
<dbReference type="PROSITE" id="PS00606">
    <property type="entry name" value="KS3_1"/>
    <property type="match status" value="3"/>
</dbReference>
<evidence type="ECO:0000313" key="15">
    <source>
        <dbReference type="Proteomes" id="UP000662747"/>
    </source>
</evidence>
<dbReference type="InterPro" id="IPR049490">
    <property type="entry name" value="C883_1060-like_KR_N"/>
</dbReference>
<dbReference type="InterPro" id="IPR013120">
    <property type="entry name" value="FAR_NAD-bd"/>
</dbReference>
<dbReference type="SUPFAM" id="SSF51735">
    <property type="entry name" value="NAD(P)-binding Rossmann-fold domains"/>
    <property type="match status" value="3"/>
</dbReference>
<dbReference type="Pfam" id="PF21394">
    <property type="entry name" value="Beta-ketacyl_N"/>
    <property type="match status" value="1"/>
</dbReference>
<dbReference type="RefSeq" id="WP_206727127.1">
    <property type="nucleotide sequence ID" value="NZ_CP071090.1"/>
</dbReference>
<keyword evidence="4" id="KW-0963">Cytoplasm</keyword>
<dbReference type="PROSITE" id="PS50075">
    <property type="entry name" value="CARRIER"/>
    <property type="match status" value="3"/>
</dbReference>
<keyword evidence="5" id="KW-0597">Phosphoprotein</keyword>
<evidence type="ECO:0000256" key="7">
    <source>
        <dbReference type="ARBA" id="ARBA00022737"/>
    </source>
</evidence>
<evidence type="ECO:0000256" key="1">
    <source>
        <dbReference type="ARBA" id="ARBA00004496"/>
    </source>
</evidence>
<evidence type="ECO:0000256" key="8">
    <source>
        <dbReference type="ARBA" id="ARBA00023268"/>
    </source>
</evidence>
<dbReference type="SMART" id="SM00825">
    <property type="entry name" value="PKS_KS"/>
    <property type="match status" value="3"/>
</dbReference>
<gene>
    <name evidence="14" type="ORF">JY651_11835</name>
</gene>
<feature type="domain" description="Ketosynthase family 3 (KS3)" evidence="12">
    <location>
        <begin position="922"/>
        <end position="1344"/>
    </location>
</feature>
<feature type="compositionally biased region" description="Polar residues" evidence="10">
    <location>
        <begin position="2032"/>
        <end position="2041"/>
    </location>
</feature>
<dbReference type="PROSITE" id="PS52019">
    <property type="entry name" value="PKS_MFAS_DH"/>
    <property type="match status" value="1"/>
</dbReference>
<feature type="region of interest" description="Disordered" evidence="10">
    <location>
        <begin position="2651"/>
        <end position="2694"/>
    </location>
</feature>
<dbReference type="InterPro" id="IPR016039">
    <property type="entry name" value="Thiolase-like"/>
</dbReference>
<dbReference type="InterPro" id="IPR049551">
    <property type="entry name" value="PKS_DH_C"/>
</dbReference>
<dbReference type="InterPro" id="IPR029063">
    <property type="entry name" value="SAM-dependent_MTases_sf"/>
</dbReference>
<organism evidence="14 15">
    <name type="scientific">Pyxidicoccus parkwayensis</name>
    <dbReference type="NCBI Taxonomy" id="2813578"/>
    <lineage>
        <taxon>Bacteria</taxon>
        <taxon>Pseudomonadati</taxon>
        <taxon>Myxococcota</taxon>
        <taxon>Myxococcia</taxon>
        <taxon>Myxococcales</taxon>
        <taxon>Cystobacterineae</taxon>
        <taxon>Myxococcaceae</taxon>
        <taxon>Pyxidicoccus</taxon>
    </lineage>
</organism>
<dbReference type="SUPFAM" id="SSF53335">
    <property type="entry name" value="S-adenosyl-L-methionine-dependent methyltransferases"/>
    <property type="match status" value="1"/>
</dbReference>
<keyword evidence="6" id="KW-0808">Transferase</keyword>
<evidence type="ECO:0000256" key="9">
    <source>
        <dbReference type="PROSITE-ProRule" id="PRU01363"/>
    </source>
</evidence>
<dbReference type="Pfam" id="PF08242">
    <property type="entry name" value="Methyltransf_12"/>
    <property type="match status" value="1"/>
</dbReference>
<keyword evidence="15" id="KW-1185">Reference proteome</keyword>
<dbReference type="Gene3D" id="3.10.129.110">
    <property type="entry name" value="Polyketide synthase dehydratase"/>
    <property type="match status" value="1"/>
</dbReference>
<dbReference type="Proteomes" id="UP000662747">
    <property type="component" value="Chromosome"/>
</dbReference>
<dbReference type="PROSITE" id="PS52004">
    <property type="entry name" value="KS3_2"/>
    <property type="match status" value="3"/>
</dbReference>
<feature type="domain" description="Carrier" evidence="11">
    <location>
        <begin position="3560"/>
        <end position="3637"/>
    </location>
</feature>
<feature type="compositionally biased region" description="Basic and acidic residues" evidence="10">
    <location>
        <begin position="874"/>
        <end position="884"/>
    </location>
</feature>
<dbReference type="InterPro" id="IPR054514">
    <property type="entry name" value="RhiE-like_linker"/>
</dbReference>
<evidence type="ECO:0000259" key="11">
    <source>
        <dbReference type="PROSITE" id="PS50075"/>
    </source>
</evidence>
<dbReference type="Gene3D" id="3.40.50.720">
    <property type="entry name" value="NAD(P)-binding Rossmann-like Domain"/>
    <property type="match status" value="2"/>
</dbReference>
<dbReference type="CDD" id="cd08953">
    <property type="entry name" value="KR_2_SDR_x"/>
    <property type="match status" value="1"/>
</dbReference>
<dbReference type="InterPro" id="IPR013968">
    <property type="entry name" value="PKS_KR"/>
</dbReference>
<dbReference type="Pfam" id="PF00109">
    <property type="entry name" value="ketoacyl-synt"/>
    <property type="match status" value="3"/>
</dbReference>
<dbReference type="InterPro" id="IPR020806">
    <property type="entry name" value="PKS_PP-bd"/>
</dbReference>
<reference evidence="14 15" key="1">
    <citation type="submission" date="2021-02" db="EMBL/GenBank/DDBJ databases">
        <title>De Novo genome assembly of isolated myxobacteria.</title>
        <authorList>
            <person name="Stevens D.C."/>
        </authorList>
    </citation>
    <scope>NUCLEOTIDE SEQUENCE [LARGE SCALE GENOMIC DNA]</scope>
    <source>
        <strain evidence="15">SCPEA02</strain>
    </source>
</reference>
<evidence type="ECO:0000313" key="14">
    <source>
        <dbReference type="EMBL" id="QSQ25572.1"/>
    </source>
</evidence>
<keyword evidence="7" id="KW-0677">Repeat</keyword>
<feature type="region of interest" description="Disordered" evidence="10">
    <location>
        <begin position="1978"/>
        <end position="2062"/>
    </location>
</feature>
<dbReference type="EMBL" id="CP071090">
    <property type="protein sequence ID" value="QSQ25572.1"/>
    <property type="molecule type" value="Genomic_DNA"/>
</dbReference>
<evidence type="ECO:0000256" key="4">
    <source>
        <dbReference type="ARBA" id="ARBA00022490"/>
    </source>
</evidence>
<feature type="domain" description="Carrier" evidence="11">
    <location>
        <begin position="314"/>
        <end position="391"/>
    </location>
</feature>
<dbReference type="InterPro" id="IPR036736">
    <property type="entry name" value="ACP-like_sf"/>
</dbReference>
<dbReference type="Pfam" id="PF00550">
    <property type="entry name" value="PP-binding"/>
    <property type="match status" value="4"/>
</dbReference>
<dbReference type="SUPFAM" id="SSF53901">
    <property type="entry name" value="Thiolase-like"/>
    <property type="match status" value="3"/>
</dbReference>
<dbReference type="InterPro" id="IPR006162">
    <property type="entry name" value="Ppantetheine_attach_site"/>
</dbReference>
<dbReference type="PANTHER" id="PTHR43775:SF37">
    <property type="entry name" value="SI:DKEY-61P9.11"/>
    <property type="match status" value="1"/>
</dbReference>
<dbReference type="InterPro" id="IPR020841">
    <property type="entry name" value="PKS_Beta-ketoAc_synthase_dom"/>
</dbReference>
<dbReference type="InterPro" id="IPR014030">
    <property type="entry name" value="Ketoacyl_synth_N"/>
</dbReference>
<dbReference type="InterPro" id="IPR036291">
    <property type="entry name" value="NAD(P)-bd_dom_sf"/>
</dbReference>
<dbReference type="SMART" id="SM00823">
    <property type="entry name" value="PKS_PP"/>
    <property type="match status" value="4"/>
</dbReference>
<feature type="domain" description="Ketosynthase family 3 (KS3)" evidence="12">
    <location>
        <begin position="2066"/>
        <end position="2489"/>
    </location>
</feature>
<dbReference type="InterPro" id="IPR049552">
    <property type="entry name" value="PKS_DH_N"/>
</dbReference>
<sequence>MTSIVIPSVQTLLRYDDPVVRDHRVHGVRILPGVVYLDGLCRIAQAAGIAPEQLELSDILFETPVALSEGFDQRILFRTESVDNGVRVRISARREKSGQDLEAGEEAIASCTLRTKATNRLVQPLDLASLRGVVRSGVSLDAIYERTERLGIQHRDFMRTRGTVQRVGDRVIAELSLGDAALRRREDFFLHPAFLDTSTIIPFIDPHSEHEAGSAYIPMFIHAFRAWGRSGDTVYVETRAGAAARERDVLETDLRLYDADGRLIAEYERLTVKRVRSDDLIRRLTASASRPAAVDSRPAPAPSVNVSAAVPAQTRRARIVEDLSEMVANIGHLPRGEVTPSIGFYDLGLESSHLLMVAKTLEGRVGKALYPTLLFEYQTIDALAGYLDAQFGAEYRVPIAGIVREERPAESVVAKPSVHPDDQAMFFGFDWEPSSVHEGAPRPLESVLVFEDEGLRFTSASGTRLVRVRRGARFEAAGDTFTLNPAEPGDFRLLFRQLQSEHRSFSAVLYLWGRGAGARFLEKAFLPFRDVARALAEPGTVSERLYAFLPDNDELSRACAAALGGFARSARLEVPRLAFRSILMDATAERDLLTVAAREAALDTPETEVRYARGVRHVRRLAPLEAPRPARALRRGSVVLITGGLGGLGRLTARRLAAKLGAKLVLTGRRERDDEVDAFCSELRALGGDALYVRADVASVEDAARAVRVAREHFGALHAVLHAAGVLRDGFMRGASREAAEEVVRPKVAGAINLTRAAAGDDLELIAFYSALAAVAGNPGQSDYAAANRFLDAFAEEQEALRLRGAHRHRTVSINLPLWSGGGMGVSASQAEALRKGAGLGLLPDEAGLDILEACLAEDRAQVTVVWGEPAKVHARPEFKREEPAAASPSHGHHDREEPSSASRSQRHLGREAPPDISHSRRLDIAVVGMSGRYPGASDLDELWRNLEAGRDSVTEIPSDRWPSGTYPTDGAPLCRFGGFLSDVDKFDPLFFRIPPGTAAFLDPQERLFLETAYGAVENAGYKPEDFTAPRNRVGVFVGVMWGDYRLIGADAARQGAPVATSSLFSSTANRVSYFFDFVGPSMAVDTACSSSLTALHLACTSIARGECDAAIAGGVNLLLHPDKYLLLRRMNMTSSDGRCRSFGAGGDGYVPGEGVGALFLKPLERALADGDTIHGVIRGTAVNHGGRAAGYTVPHPVAQAEAIRLALEASEVDPDSIGYIEAHGTGTSLGDPVEIVGLSRAFEGRTRPLAVGSVKSNIGHLESAAGVAAVTRALLQLRHGRIAPSLHSQTLNPAIDFASTPFRVPQVAEPWPRLVGPKGEVPRRAGVSSFGAGGSNAHVVVEEFIDTRPVVPSLERELLVLSARSQERLRVHASRMARYLRTTDRTDFANIARTLQVGRPALDARLALVAENVAQAADLLERHLAGSGSGVFTGTAETNGDASVLVDRYRFGDLEGVAALWVRGTAADWSALNGGPRRRVPLPGQPLERKRFWIDVPTAAPTVETGFAAQVRRAFEQGLTPTSEELERGQQKLGHYAAAALYRRFRTMGFPSEGETRDVRTLKEQLGVRDTFARFFDACLEILERHGSIAREGEHVRVLGASEDPARLREELLSRFPELTPYLRLLDTCLDAYPETLRGQRAATAVLFPNASLELTSAIYRDSRAYSFTNDLVARLLVSAVQVRASTERRPFRILEIGAGTGGTSRAVLEALARLGADVEVHYTDISGGFVAHGRETFGKAYPFTRFRILDLEKDPVAQGFSPASFDAVFSANAVHAVADIDEALARIKTLLVPDGLLVLSEATTNTEALALTFGLLDGWHRYRDPERRIRNAPLLSVDGWRQTLTRIGFRGFTAYGPGLSADAELSQRVIVAGSDGAVPVQAPVKTETVSPSAPVPAPMAPARERPEALERAIAVLVAEGLGASLEDIRPERSFSEYGVDSILAVKIVERLNTRFGLSLKSTVLFDHPSVRALARHAAAQGARVQTETPSSPEPTDAAQRGPARTERTASPESSVSAQEAPGHFGAPTASVPSAASQPARTHVEAPTSSRTAMSSTARPLPGRSLDIAVVGMSGRFPGARDYRELWANLAAGRDSVTEVPPERWNFADHFQPWPPAPGKTYSKWGGYLSDVDRFDPLFFNIVPAEADFMDPQQRLFLQESWKALEDAGLDASRLARARCGVFVGATNSDYATLIRQRGLFGSNHVFTGNSLAILPARVSYYLNLKGPCFAVDTACSSSLVALHQACQSLASGECDLALAGGVSVFVTHEYHLLASSLGMLSPGGRCKSFDDSGDGFVIGEGAGVVVLKPLARALADGDFIHGVIKGIALNQDGRTNGITAPSSLSQAELEVEVYERFGIRPETLGYVETHGTGTKLGDPIEIEALTAAFRRYTDRRQFCAIGSIKSNIGHPSHAAGVASLIKVLLALRERRLPPSLHFRTPNRLIDFDSTPFFVNTELRDWTSEGPRRAAISSFGFSGTNCHLVVEEHTESRPRMSRPARPQLVPLSARTEDSLRRYAKDLGRFIEEHPRADLADLAATLQTGRSTFEHRTAIVADSVEELRTKLAAVASGTLVPGVYSGTADPDAQPDRVQLTPEADSHRTATAWASGAAFDFAGLHAGAMPRRIPLPTYSFEDERCWLPEVEARQVTRTAMPSREEPATPDTRTAESRQRSEEAARTAAPTPREPSTPDTRTAVRLAAAAQLSVAAGELDFHAPSEELGFDDVTRAALVERLNCDLGTDLRADAFSVGTTLTELSERLASAHIPPKPRLPEAVMDRPRSSPEAKVIDSELFRRAEDYMKRALAEAFRLPPERLRTRALLQDYGIDSVLINKFNKQLEATFGALPKTLFFEYQTIHDLAGYLVQHHGARLAAVLDGPTVGMNVPSTVAPPQAVAPPPTPVRESPKPRVQDIAVIGMSGRYPMARDNDELWENLLAGRDGIVEIPKDRWDHSQYFSEDKDEPGATYAKWGGFLSDVDKFDPRFFNLSPKEAEVMDPQQRLFLETAWAALEDAGYTPRRISESARARGKKDAGVFAGVIYGEYSFFVDIPIAGYWAVPNRVSYHFGFNGPSFAVDTACSASLTAIHLACESLRRGECAYAIAGGVNVSVHPGKYLLMSYGRFASSDGRCRSFGAGGDGYVPGEGVVALLLKPLQDAREDGDRIYGVIRSSTINHGGRTNGFTVPSPNAQANLITEALEEAGINPRDLSYVEAHGTGTALGDPIELAALTKAYRRFTQDRRYCAIGSAKSNIGHLEAAAGATGIVKTLLQLQHETLVPSLHSETVNPNLDFDSSPFYLVRDVRPWPRGAGGDTSQPRLASVSSFGAGGSNAHVIIEEHLEAPRPAVTDGGPHLILLSARREERLHEAAKNLLRFLRSERGAKTPLGDIAWTLMVGREAFEHRLAVVASSHEELVARLEDFVGGRKAQGTHAGVARTHRDTDDIPGEAAPDREYLRNLYESSYLMRLAEFWSQGWVIDWEELRGARRGRVVSLPSYPFARERYWIVPEEFRRKGVAPNTAPVARLPAVVEPVVQPRVEPVKAAPAPVAAAAPFTPPPADGDFRARLQAQVKSIFAELTKLPESELDVDADFFDFGFDSVASVRMLNRLMKVYGARVPATAMQEYNTIRTFVNHVVDAGYIKEDSAPVPAQAAHSGAPVANAAVPASTPVTEKLTRTEPFPVENIFITGVTGVLGGKLLHDLLTTTNARISCLVRGDSLEQARKRIQYFVETYDPEGRLAEAFRQRVTPILGDVTFDHFGLDAAAYARLAAETDVTFHAAGKTTLVTFYEALAPINVEGTRRVIDFALLTKHRYMVYVSSFSALGDRLNFNNPPFTERDLELGQGYDHLPYQETKYQAEKLIRAATERGLVWNIFRPGNIMGDGHTGRYPFAEVSVKGVYYDIFKTVIESGLSMMSPVHWDITPVDYVSSAMIHLALRRPSYRETYHLTNPDIRRYYDVVNHLREHGYDIQFTSIDDFFKLANERRILRKGTNTPYDSQTLEMFKYGVEIFGKIHYEESSYANCAYTRSILGPAGIDCPTIAQLIPVYLEHCIAVGYLPPPDTRMPVTPGAVVNGARARAG</sequence>
<dbReference type="SMART" id="SM00822">
    <property type="entry name" value="PKS_KR"/>
    <property type="match status" value="1"/>
</dbReference>
<dbReference type="SUPFAM" id="SSF47336">
    <property type="entry name" value="ACP-like"/>
    <property type="match status" value="5"/>
</dbReference>
<feature type="region of interest" description="C-terminal hotdog fold" evidence="9">
    <location>
        <begin position="135"/>
        <end position="281"/>
    </location>
</feature>
<feature type="region of interest" description="Disordered" evidence="10">
    <location>
        <begin position="874"/>
        <end position="917"/>
    </location>
</feature>
<dbReference type="Gene3D" id="1.10.1240.100">
    <property type="match status" value="3"/>
</dbReference>
<dbReference type="CDD" id="cd00833">
    <property type="entry name" value="PKS"/>
    <property type="match status" value="3"/>
</dbReference>
<dbReference type="Gene3D" id="1.10.1200.10">
    <property type="entry name" value="ACP-like"/>
    <property type="match status" value="5"/>
</dbReference>
<dbReference type="PANTHER" id="PTHR43775">
    <property type="entry name" value="FATTY ACID SYNTHASE"/>
    <property type="match status" value="1"/>
</dbReference>
<evidence type="ECO:0000256" key="2">
    <source>
        <dbReference type="ARBA" id="ARBA00004792"/>
    </source>
</evidence>
<dbReference type="CDD" id="cd02440">
    <property type="entry name" value="AdoMet_MTases"/>
    <property type="match status" value="1"/>
</dbReference>
<feature type="domain" description="Ketosynthase family 3 (KS3)" evidence="12">
    <location>
        <begin position="2911"/>
        <end position="3337"/>
    </location>
</feature>
<dbReference type="InterPro" id="IPR042104">
    <property type="entry name" value="PKS_dehydratase_sf"/>
</dbReference>
<feature type="domain" description="PKS/mFAS DH" evidence="13">
    <location>
        <begin position="1"/>
        <end position="281"/>
    </location>
</feature>
<dbReference type="Pfam" id="PF07993">
    <property type="entry name" value="NAD_binding_4"/>
    <property type="match status" value="1"/>
</dbReference>
<keyword evidence="8" id="KW-0511">Multifunctional enzyme</keyword>
<comment type="pathway">
    <text evidence="2">Antibiotic biosynthesis.</text>
</comment>
<evidence type="ECO:0000259" key="13">
    <source>
        <dbReference type="PROSITE" id="PS52019"/>
    </source>
</evidence>
<name>A0ABX7P5A3_9BACT</name>
<proteinExistence type="predicted"/>
<feature type="compositionally biased region" description="Basic and acidic residues" evidence="10">
    <location>
        <begin position="2657"/>
        <end position="2679"/>
    </location>
</feature>
<evidence type="ECO:0000259" key="12">
    <source>
        <dbReference type="PROSITE" id="PS52004"/>
    </source>
</evidence>
<dbReference type="Pfam" id="PF21089">
    <property type="entry name" value="PKS_DH_N"/>
    <property type="match status" value="1"/>
</dbReference>
<comment type="subcellular location">
    <subcellularLocation>
        <location evidence="1">Cytoplasm</location>
    </subcellularLocation>
</comment>
<dbReference type="SMART" id="SM01294">
    <property type="entry name" value="PKS_PP_betabranch"/>
    <property type="match status" value="2"/>
</dbReference>
<dbReference type="Gene3D" id="3.40.50.150">
    <property type="entry name" value="Vaccinia Virus protein VP39"/>
    <property type="match status" value="1"/>
</dbReference>
<dbReference type="InterPro" id="IPR009081">
    <property type="entry name" value="PP-bd_ACP"/>
</dbReference>
<evidence type="ECO:0000256" key="5">
    <source>
        <dbReference type="ARBA" id="ARBA00022553"/>
    </source>
</evidence>
<evidence type="ECO:0000256" key="6">
    <source>
        <dbReference type="ARBA" id="ARBA00022679"/>
    </source>
</evidence>
<dbReference type="InterPro" id="IPR049900">
    <property type="entry name" value="PKS_mFAS_DH"/>
</dbReference>
<dbReference type="Pfam" id="PF14765">
    <property type="entry name" value="PS-DH"/>
    <property type="match status" value="1"/>
</dbReference>
<feature type="domain" description="Carrier" evidence="11">
    <location>
        <begin position="1906"/>
        <end position="1983"/>
    </location>
</feature>
<dbReference type="InterPro" id="IPR057326">
    <property type="entry name" value="KR_dom"/>
</dbReference>
<evidence type="ECO:0000256" key="10">
    <source>
        <dbReference type="SAM" id="MobiDB-lite"/>
    </source>
</evidence>
<dbReference type="Pfam" id="PF22336">
    <property type="entry name" value="RhiE-like_linker"/>
    <property type="match status" value="1"/>
</dbReference>
<dbReference type="Pfam" id="PF02801">
    <property type="entry name" value="Ketoacyl-synt_C"/>
    <property type="match status" value="3"/>
</dbReference>
<dbReference type="Pfam" id="PF22621">
    <property type="entry name" value="CurL-like_PKS_C"/>
    <property type="match status" value="2"/>
</dbReference>
<feature type="region of interest" description="N-terminal hotdog fold" evidence="9">
    <location>
        <begin position="1"/>
        <end position="118"/>
    </location>
</feature>
<dbReference type="InterPro" id="IPR013217">
    <property type="entry name" value="Methyltransf_12"/>
</dbReference>
<evidence type="ECO:0000256" key="3">
    <source>
        <dbReference type="ARBA" id="ARBA00022450"/>
    </source>
</evidence>
<accession>A0ABX7P5A3</accession>
<dbReference type="Gene3D" id="3.40.47.10">
    <property type="match status" value="3"/>
</dbReference>
<feature type="active site" description="Proton donor; for dehydratase activity" evidence="9">
    <location>
        <position position="196"/>
    </location>
</feature>
<dbReference type="PROSITE" id="PS00012">
    <property type="entry name" value="PHOSPHOPANTETHEINE"/>
    <property type="match status" value="3"/>
</dbReference>
<keyword evidence="3" id="KW-0596">Phosphopantetheine</keyword>
<dbReference type="InterPro" id="IPR018201">
    <property type="entry name" value="Ketoacyl_synth_AS"/>
</dbReference>
<feature type="active site" description="Proton acceptor; for dehydratase activity" evidence="9">
    <location>
        <position position="23"/>
    </location>
</feature>
<feature type="compositionally biased region" description="Low complexity" evidence="10">
    <location>
        <begin position="2047"/>
        <end position="2061"/>
    </location>
</feature>
<dbReference type="InterPro" id="IPR050091">
    <property type="entry name" value="PKS_NRPS_Biosynth_Enz"/>
</dbReference>
<dbReference type="Pfam" id="PF08659">
    <property type="entry name" value="KR"/>
    <property type="match status" value="1"/>
</dbReference>
<dbReference type="InterPro" id="IPR014031">
    <property type="entry name" value="Ketoacyl_synth_C"/>
</dbReference>